<sequence>MKSKNDQYISLVNNEVRVQIDNHLTVYDGHNLSNSADNCTFTFQYKLVENCWVGSKYHLVYLITADGCSSEIIMISTPRHDSKMQKALSLGWLTVRQGFTYLRLKCHIQICHVCDDECTLLTSPINYTDYSNSYNQYRHKRYLSSNDFFFLAS</sequence>
<protein>
    <recommendedName>
        <fullName evidence="3">ZP domain-containing protein</fullName>
    </recommendedName>
</protein>
<reference evidence="2" key="3">
    <citation type="submission" date="2024-02" db="UniProtKB">
        <authorList>
            <consortium name="WormBaseParasite"/>
        </authorList>
    </citation>
    <scope>IDENTIFICATION</scope>
    <source>
        <strain evidence="2">pt0022</strain>
    </source>
</reference>
<evidence type="ECO:0000313" key="2">
    <source>
        <dbReference type="WBParaSite" id="mrna-Wban_04188"/>
    </source>
</evidence>
<evidence type="ECO:0000313" key="1">
    <source>
        <dbReference type="Proteomes" id="UP000093561"/>
    </source>
</evidence>
<dbReference type="AlphaFoldDB" id="A0AAF5RUW4"/>
<dbReference type="WBParaSite" id="mrna-Wban_04188">
    <property type="protein sequence ID" value="mrna-Wban_04188"/>
    <property type="gene ID" value="Wban_04188"/>
</dbReference>
<accession>A0AAF5RUW4</accession>
<dbReference type="Proteomes" id="UP000093561">
    <property type="component" value="Unassembled WGS sequence"/>
</dbReference>
<evidence type="ECO:0008006" key="3">
    <source>
        <dbReference type="Google" id="ProtNLM"/>
    </source>
</evidence>
<proteinExistence type="predicted"/>
<organism evidence="1 2">
    <name type="scientific">Wuchereria bancrofti</name>
    <dbReference type="NCBI Taxonomy" id="6293"/>
    <lineage>
        <taxon>Eukaryota</taxon>
        <taxon>Metazoa</taxon>
        <taxon>Ecdysozoa</taxon>
        <taxon>Nematoda</taxon>
        <taxon>Chromadorea</taxon>
        <taxon>Rhabditida</taxon>
        <taxon>Spirurina</taxon>
        <taxon>Spiruromorpha</taxon>
        <taxon>Filarioidea</taxon>
        <taxon>Onchocercidae</taxon>
        <taxon>Wuchereria</taxon>
    </lineage>
</organism>
<reference evidence="1" key="2">
    <citation type="journal article" date="2016" name="Mol. Ecol.">
        <title>Population genomics of the filarial nematode parasite Wuchereria bancrofti from mosquitoes.</title>
        <authorList>
            <person name="Small S.T."/>
            <person name="Reimer L.J."/>
            <person name="Tisch D.J."/>
            <person name="King C.L."/>
            <person name="Christensen B.M."/>
            <person name="Siba P.M."/>
            <person name="Kazura J.W."/>
            <person name="Serre D."/>
            <person name="Zimmerman P.A."/>
        </authorList>
    </citation>
    <scope>NUCLEOTIDE SEQUENCE</scope>
    <source>
        <strain evidence="1">pt0022</strain>
    </source>
</reference>
<name>A0AAF5RUW4_WUCBA</name>
<reference evidence="1" key="1">
    <citation type="submission" date="2015-03" db="EMBL/GenBank/DDBJ databases">
        <title>Wuchereria bancrofti Genome Sequencing Papua New Guinea Strain.</title>
        <authorList>
            <person name="Small S.T."/>
            <person name="Serre D."/>
            <person name="Zimmerman P.A."/>
        </authorList>
    </citation>
    <scope>NUCLEOTIDE SEQUENCE [LARGE SCALE GENOMIC DNA]</scope>
    <source>
        <strain evidence="1">pt0022</strain>
    </source>
</reference>